<feature type="region of interest" description="Disordered" evidence="1">
    <location>
        <begin position="13"/>
        <end position="81"/>
    </location>
</feature>
<dbReference type="KEGG" id="scm:SCHCO_02481287"/>
<organism evidence="3">
    <name type="scientific">Schizophyllum commune (strain H4-8 / FGSC 9210)</name>
    <name type="common">Split gill fungus</name>
    <dbReference type="NCBI Taxonomy" id="578458"/>
    <lineage>
        <taxon>Eukaryota</taxon>
        <taxon>Fungi</taxon>
        <taxon>Dikarya</taxon>
        <taxon>Basidiomycota</taxon>
        <taxon>Agaricomycotina</taxon>
        <taxon>Agaricomycetes</taxon>
        <taxon>Agaricomycetidae</taxon>
        <taxon>Agaricales</taxon>
        <taxon>Schizophyllaceae</taxon>
        <taxon>Schizophyllum</taxon>
    </lineage>
</organism>
<feature type="non-terminal residue" evidence="2">
    <location>
        <position position="222"/>
    </location>
</feature>
<evidence type="ECO:0000313" key="3">
    <source>
        <dbReference type="Proteomes" id="UP000007431"/>
    </source>
</evidence>
<dbReference type="OrthoDB" id="10343266at2759"/>
<dbReference type="RefSeq" id="XP_003034957.1">
    <property type="nucleotide sequence ID" value="XM_003034911.1"/>
</dbReference>
<accession>D8PVJ9</accession>
<evidence type="ECO:0000313" key="2">
    <source>
        <dbReference type="EMBL" id="EFJ00055.1"/>
    </source>
</evidence>
<dbReference type="InParanoid" id="D8PVJ9"/>
<dbReference type="GeneID" id="9595481"/>
<reference evidence="2 3" key="1">
    <citation type="journal article" date="2010" name="Nat. Biotechnol.">
        <title>Genome sequence of the model mushroom Schizophyllum commune.</title>
        <authorList>
            <person name="Ohm R.A."/>
            <person name="de Jong J.F."/>
            <person name="Lugones L.G."/>
            <person name="Aerts A."/>
            <person name="Kothe E."/>
            <person name="Stajich J.E."/>
            <person name="de Vries R.P."/>
            <person name="Record E."/>
            <person name="Levasseur A."/>
            <person name="Baker S.E."/>
            <person name="Bartholomew K.A."/>
            <person name="Coutinho P.M."/>
            <person name="Erdmann S."/>
            <person name="Fowler T.J."/>
            <person name="Gathman A.C."/>
            <person name="Lombard V."/>
            <person name="Henrissat B."/>
            <person name="Knabe N."/>
            <person name="Kuees U."/>
            <person name="Lilly W.W."/>
            <person name="Lindquist E."/>
            <person name="Lucas S."/>
            <person name="Magnuson J.K."/>
            <person name="Piumi F."/>
            <person name="Raudaskoski M."/>
            <person name="Salamov A."/>
            <person name="Schmutz J."/>
            <person name="Schwarze F.W.M.R."/>
            <person name="vanKuyk P.A."/>
            <person name="Horton J.S."/>
            <person name="Grigoriev I.V."/>
            <person name="Woesten H.A.B."/>
        </authorList>
    </citation>
    <scope>NUCLEOTIDE SEQUENCE [LARGE SCALE GENOMIC DNA]</scope>
    <source>
        <strain evidence="3">H4-8 / FGSC 9210</strain>
    </source>
</reference>
<name>D8PVJ9_SCHCM</name>
<dbReference type="AlphaFoldDB" id="D8PVJ9"/>
<protein>
    <submittedName>
        <fullName evidence="2">Uncharacterized protein</fullName>
    </submittedName>
</protein>
<dbReference type="VEuPathDB" id="FungiDB:SCHCODRAFT_02481287"/>
<gene>
    <name evidence="2" type="ORF">SCHCODRAFT_105223</name>
</gene>
<evidence type="ECO:0000256" key="1">
    <source>
        <dbReference type="SAM" id="MobiDB-lite"/>
    </source>
</evidence>
<feature type="compositionally biased region" description="Polar residues" evidence="1">
    <location>
        <begin position="49"/>
        <end position="81"/>
    </location>
</feature>
<proteinExistence type="predicted"/>
<dbReference type="HOGENOM" id="CLU_1166421_0_0_1"/>
<sequence length="222" mass="25017">MDGMQMTYAQFMAPPPPYEEVAPPRSFTASESAPPYQNCLPRPAVVHDASNTAQTTSETHTSSLASLQNATALSPPSTPNTTVAARLPAYRRVNYGRYRTHPYRRPLKWQKVDNEEDDMISELENITIMDVISTPEYLAAASYPDRLLPVLTSNPCDWETLTRAQRAARLSERIADIDAIMANVNVYGLNEVETRVIDFALFVRRNLAERREAELFTGYNLF</sequence>
<keyword evidence="3" id="KW-1185">Reference proteome</keyword>
<dbReference type="EMBL" id="GL377303">
    <property type="protein sequence ID" value="EFJ00055.1"/>
    <property type="molecule type" value="Genomic_DNA"/>
</dbReference>
<dbReference type="Proteomes" id="UP000007431">
    <property type="component" value="Unassembled WGS sequence"/>
</dbReference>